<dbReference type="PANTHER" id="PTHR36617">
    <property type="entry name" value="PROTEIN, PUTATIVE-RELATED"/>
    <property type="match status" value="1"/>
</dbReference>
<feature type="compositionally biased region" description="Polar residues" evidence="1">
    <location>
        <begin position="337"/>
        <end position="347"/>
    </location>
</feature>
<feature type="region of interest" description="Disordered" evidence="1">
    <location>
        <begin position="335"/>
        <end position="354"/>
    </location>
</feature>
<proteinExistence type="predicted"/>
<dbReference type="Proteomes" id="UP001497516">
    <property type="component" value="Chromosome 6"/>
</dbReference>
<dbReference type="PANTHER" id="PTHR36617:SF16">
    <property type="entry name" value="OS04G0516500 PROTEIN"/>
    <property type="match status" value="1"/>
</dbReference>
<gene>
    <name evidence="3" type="ORF">LTRI10_LOCUS33347</name>
</gene>
<organism evidence="3 4">
    <name type="scientific">Linum trigynum</name>
    <dbReference type="NCBI Taxonomy" id="586398"/>
    <lineage>
        <taxon>Eukaryota</taxon>
        <taxon>Viridiplantae</taxon>
        <taxon>Streptophyta</taxon>
        <taxon>Embryophyta</taxon>
        <taxon>Tracheophyta</taxon>
        <taxon>Spermatophyta</taxon>
        <taxon>Magnoliopsida</taxon>
        <taxon>eudicotyledons</taxon>
        <taxon>Gunneridae</taxon>
        <taxon>Pentapetalae</taxon>
        <taxon>rosids</taxon>
        <taxon>fabids</taxon>
        <taxon>Malpighiales</taxon>
        <taxon>Linaceae</taxon>
        <taxon>Linum</taxon>
    </lineage>
</organism>
<accession>A0AAV2F4X1</accession>
<keyword evidence="4" id="KW-1185">Reference proteome</keyword>
<evidence type="ECO:0000259" key="2">
    <source>
        <dbReference type="Pfam" id="PF13966"/>
    </source>
</evidence>
<dbReference type="Pfam" id="PF13966">
    <property type="entry name" value="zf-RVT"/>
    <property type="match status" value="1"/>
</dbReference>
<dbReference type="EMBL" id="OZ034819">
    <property type="protein sequence ID" value="CAL1392725.1"/>
    <property type="molecule type" value="Genomic_DNA"/>
</dbReference>
<reference evidence="3 4" key="1">
    <citation type="submission" date="2024-04" db="EMBL/GenBank/DDBJ databases">
        <authorList>
            <person name="Fracassetti M."/>
        </authorList>
    </citation>
    <scope>NUCLEOTIDE SEQUENCE [LARGE SCALE GENOMIC DNA]</scope>
</reference>
<sequence length="354" mass="41205">MIVAKFPNQQSEWFSGRSSGSLGGSLWARIVKLQPDFWKLTRIEHSQGFWTSFWFDTWIEGIRLAEEFARVVAAAESPNSTVAEYLSFSEGNCQWDIPLTHSLWGGAERERVRLFETLNSIPYQNFFAGPERPRWLPSPTAGFSVHSAYDHLAAERYLGISEFPSKVIWLSIIPSKICIFLWLVFHKRILTIDNLKKKGFYIPNRCVLCKKEEESPNHIFITCTFSNQVWGRLKCFVKLEGSAVVSLDISERIRLWSRSNPVNPAQWCSRVVLHAFCWCVWLERNNRIFNDQESHVAALVMKIGYTIFWWLMAARKVDKEIAEAWIKEMKNRLFPHNPQQQTSNSHSQPREEES</sequence>
<evidence type="ECO:0000313" key="3">
    <source>
        <dbReference type="EMBL" id="CAL1392725.1"/>
    </source>
</evidence>
<evidence type="ECO:0000256" key="1">
    <source>
        <dbReference type="SAM" id="MobiDB-lite"/>
    </source>
</evidence>
<evidence type="ECO:0000313" key="4">
    <source>
        <dbReference type="Proteomes" id="UP001497516"/>
    </source>
</evidence>
<name>A0AAV2F4X1_9ROSI</name>
<dbReference type="AlphaFoldDB" id="A0AAV2F4X1"/>
<feature type="domain" description="Reverse transcriptase zinc-binding" evidence="2">
    <location>
        <begin position="143"/>
        <end position="230"/>
    </location>
</feature>
<protein>
    <recommendedName>
        <fullName evidence="2">Reverse transcriptase zinc-binding domain-containing protein</fullName>
    </recommendedName>
</protein>
<dbReference type="InterPro" id="IPR026960">
    <property type="entry name" value="RVT-Znf"/>
</dbReference>